<feature type="domain" description="GOLD" evidence="3">
    <location>
        <begin position="86"/>
        <end position="364"/>
    </location>
</feature>
<keyword evidence="2" id="KW-0812">Transmembrane</keyword>
<protein>
    <recommendedName>
        <fullName evidence="3">GOLD domain-containing protein</fullName>
    </recommendedName>
</protein>
<proteinExistence type="predicted"/>
<evidence type="ECO:0000256" key="1">
    <source>
        <dbReference type="SAM" id="Coils"/>
    </source>
</evidence>
<feature type="transmembrane region" description="Helical" evidence="2">
    <location>
        <begin position="340"/>
        <end position="359"/>
    </location>
</feature>
<reference evidence="5" key="1">
    <citation type="submission" date="2016-05" db="EMBL/GenBank/DDBJ databases">
        <title>Comparative genomics of biotechnologically important yeasts.</title>
        <authorList>
            <consortium name="DOE Joint Genome Institute"/>
            <person name="Riley R."/>
            <person name="Haridas S."/>
            <person name="Wolfe K.H."/>
            <person name="Lopes M.R."/>
            <person name="Hittinger C.T."/>
            <person name="Goker M."/>
            <person name="Salamov A."/>
            <person name="Wisecaver J."/>
            <person name="Long T.M."/>
            <person name="Aerts A.L."/>
            <person name="Barry K."/>
            <person name="Choi C."/>
            <person name="Clum A."/>
            <person name="Coughlan A.Y."/>
            <person name="Deshpande S."/>
            <person name="Douglass A.P."/>
            <person name="Hanson S.J."/>
            <person name="Klenk H.-P."/>
            <person name="Labutti K."/>
            <person name="Lapidus A."/>
            <person name="Lindquist E."/>
            <person name="Lipzen A."/>
            <person name="Meier-Kolthoff J.P."/>
            <person name="Ohm R.A."/>
            <person name="Otillar R.P."/>
            <person name="Pangilinan J."/>
            <person name="Peng Y."/>
            <person name="Rokas A."/>
            <person name="Rosa C.A."/>
            <person name="Scheuner C."/>
            <person name="Sibirny A.A."/>
            <person name="Slot J.C."/>
            <person name="Stielow J.B."/>
            <person name="Sun H."/>
            <person name="Kurtzman C.P."/>
            <person name="Blackwell M."/>
            <person name="Grigoriev I.V."/>
            <person name="Jeffries T.W."/>
        </authorList>
    </citation>
    <scope>NUCLEOTIDE SEQUENCE [LARGE SCALE GENOMIC DNA]</scope>
    <source>
        <strain evidence="5">NRRL Y-17324</strain>
    </source>
</reference>
<accession>A0A1E4SF85</accession>
<dbReference type="AlphaFoldDB" id="A0A1E4SF85"/>
<dbReference type="SMART" id="SM01190">
    <property type="entry name" value="EMP24_GP25L"/>
    <property type="match status" value="1"/>
</dbReference>
<dbReference type="Proteomes" id="UP000094285">
    <property type="component" value="Unassembled WGS sequence"/>
</dbReference>
<dbReference type="Pfam" id="PF01105">
    <property type="entry name" value="EMP24_GP25L"/>
    <property type="match status" value="1"/>
</dbReference>
<dbReference type="InterPro" id="IPR009038">
    <property type="entry name" value="GOLD_dom"/>
</dbReference>
<evidence type="ECO:0000256" key="2">
    <source>
        <dbReference type="SAM" id="Phobius"/>
    </source>
</evidence>
<dbReference type="OrthoDB" id="4013248at2759"/>
<keyword evidence="1" id="KW-0175">Coiled coil</keyword>
<name>A0A1E4SF85_9ASCO</name>
<feature type="coiled-coil region" evidence="1">
    <location>
        <begin position="295"/>
        <end position="322"/>
    </location>
</feature>
<keyword evidence="2" id="KW-1133">Transmembrane helix</keyword>
<evidence type="ECO:0000259" key="3">
    <source>
        <dbReference type="SMART" id="SM01190"/>
    </source>
</evidence>
<dbReference type="EMBL" id="KV453914">
    <property type="protein sequence ID" value="ODV78135.1"/>
    <property type="molecule type" value="Genomic_DNA"/>
</dbReference>
<keyword evidence="2" id="KW-0472">Membrane</keyword>
<dbReference type="GeneID" id="30982116"/>
<evidence type="ECO:0000313" key="5">
    <source>
        <dbReference type="Proteomes" id="UP000094285"/>
    </source>
</evidence>
<gene>
    <name evidence="4" type="ORF">CANTADRAFT_27056</name>
</gene>
<keyword evidence="5" id="KW-1185">Reference proteome</keyword>
<evidence type="ECO:0000313" key="4">
    <source>
        <dbReference type="EMBL" id="ODV78135.1"/>
    </source>
</evidence>
<organism evidence="4 5">
    <name type="scientific">Suhomyces tanzawaensis NRRL Y-17324</name>
    <dbReference type="NCBI Taxonomy" id="984487"/>
    <lineage>
        <taxon>Eukaryota</taxon>
        <taxon>Fungi</taxon>
        <taxon>Dikarya</taxon>
        <taxon>Ascomycota</taxon>
        <taxon>Saccharomycotina</taxon>
        <taxon>Pichiomycetes</taxon>
        <taxon>Debaryomycetaceae</taxon>
        <taxon>Suhomyces</taxon>
    </lineage>
</organism>
<dbReference type="RefSeq" id="XP_020063257.1">
    <property type="nucleotide sequence ID" value="XM_020207979.1"/>
</dbReference>
<sequence length="369" mass="41470">MHRKSGKNSGLLASTCCYTASTTSTHSTSVHTLIDPSPVRRYVSLAYSRPTSRTSRHSTPNPLLPSSMVSPSKLTALALLLPWVASLGITVPPVKVGDKKNYSSKNNLKNCISYPTVGEDVIMLRINAGNRIASQSLNLFVFDDEDNTFRRQDDLDFEVSFIFANLNSRNPSPGGHDPSMLELFKRSGLFHLGHKAAPAVLEHEREKANELLNSNNGKSLIYVCFDNIYMDKSWSFKPQSRDVELDVTIKTLNTLKDTNYNSFAHYFSSLKASEDKSDDPSAEPQFTEEDFDSKMDFLKSELNNVIKNLENSELTLKALVDQESHHRDANEAIFSRYTRVSITVLVCIAAIGILQLIYFRCYLQKRKIL</sequence>